<sequence>MRIETNEFLAIRIGLADNNPQQWGLRIETKIPTSRRVFNIG</sequence>
<keyword evidence="2" id="KW-1185">Reference proteome</keyword>
<organism evidence="1 2">
    <name type="scientific">Planktothrix tepida PCC 9214</name>
    <dbReference type="NCBI Taxonomy" id="671072"/>
    <lineage>
        <taxon>Bacteria</taxon>
        <taxon>Bacillati</taxon>
        <taxon>Cyanobacteriota</taxon>
        <taxon>Cyanophyceae</taxon>
        <taxon>Oscillatoriophycideae</taxon>
        <taxon>Oscillatoriales</taxon>
        <taxon>Microcoleaceae</taxon>
        <taxon>Planktothrix</taxon>
    </lineage>
</organism>
<accession>A0A1J1LE03</accession>
<gene>
    <name evidence="1" type="ORF">PL9214290414</name>
</gene>
<name>A0A1J1LE03_9CYAN</name>
<protein>
    <submittedName>
        <fullName evidence="1">Uncharacterized protein</fullName>
    </submittedName>
</protein>
<dbReference type="Proteomes" id="UP000184315">
    <property type="component" value="Unassembled WGS sequence"/>
</dbReference>
<dbReference type="EMBL" id="CZDF01000132">
    <property type="protein sequence ID" value="CUR30823.1"/>
    <property type="molecule type" value="Genomic_DNA"/>
</dbReference>
<dbReference type="AlphaFoldDB" id="A0A1J1LE03"/>
<proteinExistence type="predicted"/>
<reference evidence="2" key="1">
    <citation type="submission" date="2015-10" db="EMBL/GenBank/DDBJ databases">
        <authorList>
            <person name="Regsiter A."/>
            <person name="william w."/>
        </authorList>
    </citation>
    <scope>NUCLEOTIDE SEQUENCE [LARGE SCALE GENOMIC DNA]</scope>
</reference>
<evidence type="ECO:0000313" key="1">
    <source>
        <dbReference type="EMBL" id="CUR30823.1"/>
    </source>
</evidence>
<evidence type="ECO:0000313" key="2">
    <source>
        <dbReference type="Proteomes" id="UP000184315"/>
    </source>
</evidence>